<keyword evidence="4" id="KW-1185">Reference proteome</keyword>
<sequence length="271" mass="29809">MSRRLHPGNSHGGVHDLHDQPLVMQSSCWASPPLELLHEVIKTLECGSSQSAGKDIVVCAAVCRSWREMYKEIVQRPELFGKLAFPVSLASRSNFLRTKFIICDIRPPHNYSKNSRPGRTSCRYYSKKVSPKVPTGSYNVAQATYKLNVLGTKLVGHVGCIASCIQFLHFPLSPFVLFPGNPSSFPALLKILLRGRVTIAFVKNFLIVADARPTAGVPITSQAASSDLNETILQSGKIGKDMFTMDYQYPLSAFQALAICLSSFDSKLACE</sequence>
<protein>
    <recommendedName>
        <fullName evidence="2">Tubby C-terminal domain-containing protein</fullName>
    </recommendedName>
</protein>
<dbReference type="InterPro" id="IPR025659">
    <property type="entry name" value="Tubby-like_C"/>
</dbReference>
<dbReference type="AlphaFoldDB" id="A0A8S0VKQ5"/>
<dbReference type="Gene3D" id="3.20.90.10">
    <property type="entry name" value="Tubby Protein, Chain A"/>
    <property type="match status" value="2"/>
</dbReference>
<evidence type="ECO:0000259" key="2">
    <source>
        <dbReference type="Pfam" id="PF01167"/>
    </source>
</evidence>
<evidence type="ECO:0000313" key="3">
    <source>
        <dbReference type="EMBL" id="CAA3030287.1"/>
    </source>
</evidence>
<proteinExistence type="inferred from homology"/>
<dbReference type="PRINTS" id="PR01573">
    <property type="entry name" value="SUPERTUBBY"/>
</dbReference>
<evidence type="ECO:0000313" key="4">
    <source>
        <dbReference type="Proteomes" id="UP000594638"/>
    </source>
</evidence>
<dbReference type="Pfam" id="PF01167">
    <property type="entry name" value="Tub"/>
    <property type="match status" value="2"/>
</dbReference>
<reference evidence="3 4" key="1">
    <citation type="submission" date="2019-12" db="EMBL/GenBank/DDBJ databases">
        <authorList>
            <person name="Alioto T."/>
            <person name="Alioto T."/>
            <person name="Gomez Garrido J."/>
        </authorList>
    </citation>
    <scope>NUCLEOTIDE SEQUENCE [LARGE SCALE GENOMIC DNA]</scope>
</reference>
<dbReference type="Gramene" id="OE9A054692T3">
    <property type="protein sequence ID" value="OE9A054692C3"/>
    <property type="gene ID" value="OE9A054692"/>
</dbReference>
<dbReference type="EMBL" id="CACTIH010009362">
    <property type="protein sequence ID" value="CAA3030287.1"/>
    <property type="molecule type" value="Genomic_DNA"/>
</dbReference>
<organism evidence="3 4">
    <name type="scientific">Olea europaea subsp. europaea</name>
    <dbReference type="NCBI Taxonomy" id="158383"/>
    <lineage>
        <taxon>Eukaryota</taxon>
        <taxon>Viridiplantae</taxon>
        <taxon>Streptophyta</taxon>
        <taxon>Embryophyta</taxon>
        <taxon>Tracheophyta</taxon>
        <taxon>Spermatophyta</taxon>
        <taxon>Magnoliopsida</taxon>
        <taxon>eudicotyledons</taxon>
        <taxon>Gunneridae</taxon>
        <taxon>Pentapetalae</taxon>
        <taxon>asterids</taxon>
        <taxon>lamiids</taxon>
        <taxon>Lamiales</taxon>
        <taxon>Oleaceae</taxon>
        <taxon>Oleeae</taxon>
        <taxon>Olea</taxon>
    </lineage>
</organism>
<gene>
    <name evidence="3" type="ORF">OLEA9_A054692</name>
</gene>
<dbReference type="PANTHER" id="PTHR16517:SF7">
    <property type="entry name" value="PROTEIN KING TUBBY"/>
    <property type="match status" value="1"/>
</dbReference>
<dbReference type="SUPFAM" id="SSF54518">
    <property type="entry name" value="Tubby C-terminal domain-like"/>
    <property type="match status" value="1"/>
</dbReference>
<dbReference type="OrthoDB" id="8775810at2759"/>
<comment type="caution">
    <text evidence="3">The sequence shown here is derived from an EMBL/GenBank/DDBJ whole genome shotgun (WGS) entry which is preliminary data.</text>
</comment>
<feature type="domain" description="Tubby C-terminal" evidence="2">
    <location>
        <begin position="194"/>
        <end position="266"/>
    </location>
</feature>
<feature type="domain" description="Tubby C-terminal" evidence="2">
    <location>
        <begin position="92"/>
        <end position="162"/>
    </location>
</feature>
<dbReference type="InterPro" id="IPR000007">
    <property type="entry name" value="Tubby_C"/>
</dbReference>
<evidence type="ECO:0000256" key="1">
    <source>
        <dbReference type="ARBA" id="ARBA00007129"/>
    </source>
</evidence>
<dbReference type="PANTHER" id="PTHR16517">
    <property type="entry name" value="TUBBY-RELATED"/>
    <property type="match status" value="1"/>
</dbReference>
<name>A0A8S0VKQ5_OLEEU</name>
<accession>A0A8S0VKQ5</accession>
<comment type="similarity">
    <text evidence="1">Belongs to the TUB family.</text>
</comment>
<dbReference type="Proteomes" id="UP000594638">
    <property type="component" value="Unassembled WGS sequence"/>
</dbReference>